<reference evidence="4 5" key="1">
    <citation type="submission" date="2016-03" db="EMBL/GenBank/DDBJ databases">
        <title>Acetic acid bacteria sequencing.</title>
        <authorList>
            <person name="Brandt J."/>
            <person name="Jakob F."/>
            <person name="Vogel R.F."/>
        </authorList>
    </citation>
    <scope>NUCLEOTIDE SEQUENCE [LARGE SCALE GENOMIC DNA]</scope>
    <source>
        <strain evidence="4 5">TMW2.1153</strain>
    </source>
</reference>
<keyword evidence="5" id="KW-1185">Reference proteome</keyword>
<dbReference type="Pfam" id="PF18912">
    <property type="entry name" value="DZR_2"/>
    <property type="match status" value="1"/>
</dbReference>
<comment type="similarity">
    <text evidence="1">Belongs to the ComF/GntX family.</text>
</comment>
<dbReference type="CDD" id="cd06223">
    <property type="entry name" value="PRTases_typeI"/>
    <property type="match status" value="1"/>
</dbReference>
<proteinExistence type="inferred from homology"/>
<dbReference type="RefSeq" id="WP_077812744.1">
    <property type="nucleotide sequence ID" value="NZ_CP014692.1"/>
</dbReference>
<gene>
    <name evidence="4" type="ORF">A0U92_07875</name>
</gene>
<dbReference type="EMBL" id="CP014692">
    <property type="protein sequence ID" value="AQS84705.1"/>
    <property type="molecule type" value="Genomic_DNA"/>
</dbReference>
<organism evidence="4 5">
    <name type="scientific">Acetobacter aceti</name>
    <dbReference type="NCBI Taxonomy" id="435"/>
    <lineage>
        <taxon>Bacteria</taxon>
        <taxon>Pseudomonadati</taxon>
        <taxon>Pseudomonadota</taxon>
        <taxon>Alphaproteobacteria</taxon>
        <taxon>Acetobacterales</taxon>
        <taxon>Acetobacteraceae</taxon>
        <taxon>Acetobacter</taxon>
        <taxon>Acetobacter subgen. Acetobacter</taxon>
    </lineage>
</organism>
<dbReference type="InterPro" id="IPR000836">
    <property type="entry name" value="PRTase_dom"/>
</dbReference>
<dbReference type="SUPFAM" id="SSF53271">
    <property type="entry name" value="PRTase-like"/>
    <property type="match status" value="1"/>
</dbReference>
<dbReference type="InterPro" id="IPR051910">
    <property type="entry name" value="ComF/GntX_DNA_util-trans"/>
</dbReference>
<name>A0A1U9KFW7_ACEAC</name>
<dbReference type="InterPro" id="IPR029057">
    <property type="entry name" value="PRTase-like"/>
</dbReference>
<evidence type="ECO:0000259" key="2">
    <source>
        <dbReference type="Pfam" id="PF00156"/>
    </source>
</evidence>
<sequence>MTLLSGQWGRALRTTGRFALDLVLPPTCSSCGEEVDQPHSLCPACFIRMHPIGEPRCDQCGVPLPASTHLGRDARCVSCELHPPVWSKARAAYVYDEGSRDLILSLKYADRTQNAIILARQMNRAGRDILEQADWLIPVPVHWRRLLERKYNQAALLARAVSRLAVVPVFVDALQRPRATSRLASFSADERAREMQDAIRVRPRAVDTLKGRRVVLVDDILTTGSTAAACTSVLLSAGAASVCLLAAARTTPDAQEDISQTELPED</sequence>
<dbReference type="Pfam" id="PF00156">
    <property type="entry name" value="Pribosyltran"/>
    <property type="match status" value="1"/>
</dbReference>
<dbReference type="InterPro" id="IPR044005">
    <property type="entry name" value="DZR_2"/>
</dbReference>
<dbReference type="KEGG" id="aace:A0U92_07875"/>
<evidence type="ECO:0000313" key="4">
    <source>
        <dbReference type="EMBL" id="AQS84705.1"/>
    </source>
</evidence>
<dbReference type="STRING" id="435.A0U92_07875"/>
<evidence type="ECO:0000259" key="3">
    <source>
        <dbReference type="Pfam" id="PF18912"/>
    </source>
</evidence>
<dbReference type="AlphaFoldDB" id="A0A1U9KFW7"/>
<feature type="domain" description="Phosphoribosyltransferase" evidence="2">
    <location>
        <begin position="191"/>
        <end position="246"/>
    </location>
</feature>
<evidence type="ECO:0000256" key="1">
    <source>
        <dbReference type="ARBA" id="ARBA00008007"/>
    </source>
</evidence>
<dbReference type="PANTHER" id="PTHR47505">
    <property type="entry name" value="DNA UTILIZATION PROTEIN YHGH"/>
    <property type="match status" value="1"/>
</dbReference>
<feature type="domain" description="Double zinc ribbon" evidence="3">
    <location>
        <begin position="19"/>
        <end position="79"/>
    </location>
</feature>
<evidence type="ECO:0000313" key="5">
    <source>
        <dbReference type="Proteomes" id="UP000188937"/>
    </source>
</evidence>
<dbReference type="Gene3D" id="3.40.50.2020">
    <property type="match status" value="1"/>
</dbReference>
<dbReference type="Proteomes" id="UP000188937">
    <property type="component" value="Chromosome"/>
</dbReference>
<dbReference type="PANTHER" id="PTHR47505:SF1">
    <property type="entry name" value="DNA UTILIZATION PROTEIN YHGH"/>
    <property type="match status" value="1"/>
</dbReference>
<dbReference type="OrthoDB" id="9779910at2"/>
<protein>
    <submittedName>
        <fullName evidence="4">Competence protein F</fullName>
    </submittedName>
</protein>
<accession>A0A1U9KFW7</accession>